<reference evidence="6 7" key="1">
    <citation type="journal article" date="2020" name="J. Phycol.">
        <title>Comparative genome analysis reveals Cyanidiococcus gen. nov., a new extremophilic red algal genus sister to Cyanidioschyzon (Cyanidioschyzonaceae, Rhodophyta).</title>
        <authorList>
            <person name="Liu S.-L."/>
            <person name="Chiang Y.-R."/>
            <person name="Yoon H.S."/>
            <person name="Fu H.-Y."/>
        </authorList>
    </citation>
    <scope>NUCLEOTIDE SEQUENCE [LARGE SCALE GENOMIC DNA]</scope>
    <source>
        <strain evidence="6 7">THAL066</strain>
    </source>
</reference>
<dbReference type="Pfam" id="PF20258">
    <property type="entry name" value="tRNA_Me_trans_C"/>
    <property type="match status" value="1"/>
</dbReference>
<dbReference type="InterPro" id="IPR004506">
    <property type="entry name" value="MnmA-like"/>
</dbReference>
<evidence type="ECO:0000256" key="3">
    <source>
        <dbReference type="ARBA" id="ARBA00011953"/>
    </source>
</evidence>
<feature type="domain" description="tRNA-specific 2-thiouridylase MnmA-like C-terminal" evidence="5">
    <location>
        <begin position="375"/>
        <end position="401"/>
    </location>
</feature>
<keyword evidence="7" id="KW-1185">Reference proteome</keyword>
<dbReference type="SUPFAM" id="SSF52402">
    <property type="entry name" value="Adenine nucleotide alpha hydrolases-like"/>
    <property type="match status" value="1"/>
</dbReference>
<dbReference type="GO" id="GO:0061708">
    <property type="term" value="F:tRNA-5-taurinomethyluridine 2-sulfurtransferase"/>
    <property type="evidence" value="ECO:0007669"/>
    <property type="project" value="UniProtKB-EC"/>
</dbReference>
<gene>
    <name evidence="6" type="ORF">F1559_004359</name>
</gene>
<accession>A0A7J7IQN2</accession>
<evidence type="ECO:0000259" key="5">
    <source>
        <dbReference type="Pfam" id="PF20258"/>
    </source>
</evidence>
<dbReference type="InterPro" id="IPR046885">
    <property type="entry name" value="MnmA-like_C"/>
</dbReference>
<dbReference type="InterPro" id="IPR014729">
    <property type="entry name" value="Rossmann-like_a/b/a_fold"/>
</dbReference>
<comment type="function">
    <text evidence="1">Catalyzes the 2-thiolation of uridine at the wobble position (U34) of mitochondrial tRNA(Lys), tRNA(Glu) and tRNA(Gln). Required for the formation of 5-taurinomethyl-2-thiouridine (tm5s2U) of mitochondrial tRNA(Lys), tRNA(Glu), and tRNA(Gln) at the wobble position. ATP is required to activate the C2 atom of the wobble base.</text>
</comment>
<dbReference type="PANTHER" id="PTHR11933">
    <property type="entry name" value="TRNA 5-METHYLAMINOMETHYL-2-THIOURIDYLATE -METHYLTRANSFERASE"/>
    <property type="match status" value="1"/>
</dbReference>
<name>A0A7J7IQN2_9RHOD</name>
<dbReference type="Gene3D" id="2.40.30.10">
    <property type="entry name" value="Translation factors"/>
    <property type="match status" value="1"/>
</dbReference>
<organism evidence="6 7">
    <name type="scientific">Cyanidiococcus yangmingshanensis</name>
    <dbReference type="NCBI Taxonomy" id="2690220"/>
    <lineage>
        <taxon>Eukaryota</taxon>
        <taxon>Rhodophyta</taxon>
        <taxon>Bangiophyceae</taxon>
        <taxon>Cyanidiales</taxon>
        <taxon>Cyanidiaceae</taxon>
        <taxon>Cyanidiococcus</taxon>
    </lineage>
</organism>
<proteinExistence type="inferred from homology"/>
<dbReference type="EMBL" id="VWRR01000001">
    <property type="protein sequence ID" value="KAF6005318.1"/>
    <property type="molecule type" value="Genomic_DNA"/>
</dbReference>
<dbReference type="GO" id="GO:0002143">
    <property type="term" value="P:tRNA wobble position uridine thiolation"/>
    <property type="evidence" value="ECO:0007669"/>
    <property type="project" value="TreeGrafter"/>
</dbReference>
<comment type="caution">
    <text evidence="6">The sequence shown here is derived from an EMBL/GenBank/DDBJ whole genome shotgun (WGS) entry which is preliminary data.</text>
</comment>
<dbReference type="EC" id="2.8.1.14" evidence="3"/>
<dbReference type="Proteomes" id="UP000530660">
    <property type="component" value="Unassembled WGS sequence"/>
</dbReference>
<comment type="similarity">
    <text evidence="2">Belongs to the MnmA/TRMU family.</text>
</comment>
<dbReference type="PANTHER" id="PTHR11933:SF5">
    <property type="entry name" value="MITOCHONDRIAL TRNA-SPECIFIC 2-THIOURIDYLASE 1"/>
    <property type="match status" value="1"/>
</dbReference>
<dbReference type="CDD" id="cd01998">
    <property type="entry name" value="MnmA_TRMU-like"/>
    <property type="match status" value="1"/>
</dbReference>
<protein>
    <recommendedName>
        <fullName evidence="3">tRNA-5-taurinomethyluridine 2-sulfurtransferase</fullName>
        <ecNumber evidence="3">2.8.1.14</ecNumber>
    </recommendedName>
</protein>
<evidence type="ECO:0000313" key="6">
    <source>
        <dbReference type="EMBL" id="KAF6005318.1"/>
    </source>
</evidence>
<sequence length="430" mass="48115">MHRIARKILQERLVHQQLHSKGSEITVALSGGVDSAISAWLLKQEGLRVRGVFLRSWGTGDEKEDCAYRDDRLAAQQVAGYLKLDDFQEIDLRPEYWNEVFMPHFVEGYRNGLTPNPDLACNRYIKFGVLLRHAARQTNLLATGHYARCQNGQLFRAFDRDKDQTYFLASVAPDALTRLRFPLGHWTKKDVRALARELGLPNANRASSRGICFVGRRGSITSLLDEFLPTSAAWRAIDVDTGRLLGFVSPYLTLGQRVRLGGLPHAFYVCDKDPQSGVLYVCAGRSNPALFCWGYEVEPFDLWRAWIDREQARSTSDCIRRGLHFQAWYRQTPSPCIVRLCNQAESASPGDAAQTHLEANLQSIQLIQVIVPGSKPSAPVTAPGQAVVLYHNDLCIGGGTVRRLIRELENAPPWLTNCAARSTSLVVKDA</sequence>
<evidence type="ECO:0000313" key="7">
    <source>
        <dbReference type="Proteomes" id="UP000530660"/>
    </source>
</evidence>
<dbReference type="OrthoDB" id="3685at2759"/>
<evidence type="ECO:0000256" key="1">
    <source>
        <dbReference type="ARBA" id="ARBA00003986"/>
    </source>
</evidence>
<dbReference type="Gene3D" id="3.40.50.620">
    <property type="entry name" value="HUPs"/>
    <property type="match status" value="1"/>
</dbReference>
<dbReference type="AlphaFoldDB" id="A0A7J7IQN2"/>
<evidence type="ECO:0000256" key="4">
    <source>
        <dbReference type="ARBA" id="ARBA00049564"/>
    </source>
</evidence>
<comment type="catalytic activity">
    <reaction evidence="4">
        <text>5-taurinomethyluridine(34) in tRNA + S-sulfanyl-L-cysteinyl-[protein] + AH2 + ATP = 5-taurinomethyl-2-thiouridine(34) in tRNA + L-cysteinyl-[protein] + A + AMP + diphosphate + H(+)</text>
        <dbReference type="Rhea" id="RHEA:47040"/>
        <dbReference type="Rhea" id="RHEA-COMP:10131"/>
        <dbReference type="Rhea" id="RHEA-COMP:11726"/>
        <dbReference type="Rhea" id="RHEA-COMP:11732"/>
        <dbReference type="Rhea" id="RHEA-COMP:11733"/>
        <dbReference type="ChEBI" id="CHEBI:13193"/>
        <dbReference type="ChEBI" id="CHEBI:15378"/>
        <dbReference type="ChEBI" id="CHEBI:17499"/>
        <dbReference type="ChEBI" id="CHEBI:29950"/>
        <dbReference type="ChEBI" id="CHEBI:30616"/>
        <dbReference type="ChEBI" id="CHEBI:33019"/>
        <dbReference type="ChEBI" id="CHEBI:61963"/>
        <dbReference type="ChEBI" id="CHEBI:87171"/>
        <dbReference type="ChEBI" id="CHEBI:87172"/>
        <dbReference type="ChEBI" id="CHEBI:456215"/>
        <dbReference type="EC" id="2.8.1.14"/>
    </reaction>
</comment>
<dbReference type="Pfam" id="PF03054">
    <property type="entry name" value="tRNA_Me_trans"/>
    <property type="match status" value="1"/>
</dbReference>
<evidence type="ECO:0000256" key="2">
    <source>
        <dbReference type="ARBA" id="ARBA00006191"/>
    </source>
</evidence>